<name>A0A381XHC7_9ZZZZ</name>
<dbReference type="PANTHER" id="PTHR30605">
    <property type="entry name" value="ANHYDRO-N-ACETYLMURAMIC ACID KINASE"/>
    <property type="match status" value="1"/>
</dbReference>
<gene>
    <name evidence="1" type="ORF">METZ01_LOCUS116972</name>
</gene>
<reference evidence="1" key="1">
    <citation type="submission" date="2018-05" db="EMBL/GenBank/DDBJ databases">
        <authorList>
            <person name="Lanie J.A."/>
            <person name="Ng W.-L."/>
            <person name="Kazmierczak K.M."/>
            <person name="Andrzejewski T.M."/>
            <person name="Davidsen T.M."/>
            <person name="Wayne K.J."/>
            <person name="Tettelin H."/>
            <person name="Glass J.I."/>
            <person name="Rusch D."/>
            <person name="Podicherti R."/>
            <person name="Tsui H.-C.T."/>
            <person name="Winkler M.E."/>
        </authorList>
    </citation>
    <scope>NUCLEOTIDE SEQUENCE</scope>
</reference>
<dbReference type="PANTHER" id="PTHR30605:SF0">
    <property type="entry name" value="ANHYDRO-N-ACETYLMURAMIC ACID KINASE"/>
    <property type="match status" value="1"/>
</dbReference>
<dbReference type="GO" id="GO:0016773">
    <property type="term" value="F:phosphotransferase activity, alcohol group as acceptor"/>
    <property type="evidence" value="ECO:0007669"/>
    <property type="project" value="InterPro"/>
</dbReference>
<dbReference type="SUPFAM" id="SSF53067">
    <property type="entry name" value="Actin-like ATPase domain"/>
    <property type="match status" value="1"/>
</dbReference>
<dbReference type="InterPro" id="IPR043129">
    <property type="entry name" value="ATPase_NBD"/>
</dbReference>
<dbReference type="NCBIfam" id="NF007139">
    <property type="entry name" value="PRK09585.1-3"/>
    <property type="match status" value="1"/>
</dbReference>
<dbReference type="GO" id="GO:0006040">
    <property type="term" value="P:amino sugar metabolic process"/>
    <property type="evidence" value="ECO:0007669"/>
    <property type="project" value="InterPro"/>
</dbReference>
<dbReference type="GO" id="GO:0005524">
    <property type="term" value="F:ATP binding"/>
    <property type="evidence" value="ECO:0007669"/>
    <property type="project" value="InterPro"/>
</dbReference>
<dbReference type="HAMAP" id="MF_01270">
    <property type="entry name" value="AnhMurNAc_kinase"/>
    <property type="match status" value="1"/>
</dbReference>
<dbReference type="EMBL" id="UINC01015182">
    <property type="protein sequence ID" value="SVA64118.1"/>
    <property type="molecule type" value="Genomic_DNA"/>
</dbReference>
<dbReference type="CDD" id="cd24050">
    <property type="entry name" value="ASKHA_NBD_ANMK"/>
    <property type="match status" value="1"/>
</dbReference>
<organism evidence="1">
    <name type="scientific">marine metagenome</name>
    <dbReference type="NCBI Taxonomy" id="408172"/>
    <lineage>
        <taxon>unclassified sequences</taxon>
        <taxon>metagenomes</taxon>
        <taxon>ecological metagenomes</taxon>
    </lineage>
</organism>
<dbReference type="GO" id="GO:0009254">
    <property type="term" value="P:peptidoglycan turnover"/>
    <property type="evidence" value="ECO:0007669"/>
    <property type="project" value="InterPro"/>
</dbReference>
<dbReference type="Pfam" id="PF03702">
    <property type="entry name" value="AnmK"/>
    <property type="match status" value="1"/>
</dbReference>
<dbReference type="AlphaFoldDB" id="A0A381XHC7"/>
<accession>A0A381XHC7</accession>
<sequence length="366" mass="39287">MSAAGNLYIGLMSGTSSDAIDAALVKITDTSVTLLQSLAVPISNSLVTSIGAAVDQSEDRLDDLYTLDVALGEAFAEAALELMALSKNNKITAIGSHGQTIRHRPNHARPYSVQLGSGAVIATRTGITTVTDFRSGDIALGGQGAPLVPAFHKTLFAAPDEHRVILNIGGIANATILPREGPILGFDTGPGNTLLDHWYRCHRDGQFDQNGNWSRQGCCLPKLLDTLLQDPYFSQPLPKSTGLEYFNLNWLRRHLDGTEKAQDVQATLVQLTSEAIARTLHIHAPQTHRMYLCGGGVRNQHLVTQIQTSLSSVAVQQTDALGIPADWVEAVAFAWLARQRLKGHTTSLPEVTGSSRSLSLGAVYLP</sequence>
<dbReference type="InterPro" id="IPR005338">
    <property type="entry name" value="Anhydro_N_Ac-Mur_kinase"/>
</dbReference>
<dbReference type="Gene3D" id="3.30.420.40">
    <property type="match status" value="2"/>
</dbReference>
<protein>
    <recommendedName>
        <fullName evidence="2">Anhydro-N-acetylmuramic acid kinase</fullName>
    </recommendedName>
</protein>
<evidence type="ECO:0000313" key="1">
    <source>
        <dbReference type="EMBL" id="SVA64118.1"/>
    </source>
</evidence>
<proteinExistence type="inferred from homology"/>
<evidence type="ECO:0008006" key="2">
    <source>
        <dbReference type="Google" id="ProtNLM"/>
    </source>
</evidence>